<dbReference type="GO" id="GO:0031012">
    <property type="term" value="C:extracellular matrix"/>
    <property type="evidence" value="ECO:0007669"/>
    <property type="project" value="TreeGrafter"/>
</dbReference>
<dbReference type="OrthoDB" id="1600340at2759"/>
<evidence type="ECO:0000256" key="5">
    <source>
        <dbReference type="SAM" id="Phobius"/>
    </source>
</evidence>
<feature type="transmembrane region" description="Helical" evidence="5">
    <location>
        <begin position="313"/>
        <end position="333"/>
    </location>
</feature>
<evidence type="ECO:0000256" key="6">
    <source>
        <dbReference type="SAM" id="SignalP"/>
    </source>
</evidence>
<feature type="chain" id="PRO_5019432594" description="LRRNT domain-containing protein" evidence="6">
    <location>
        <begin position="19"/>
        <end position="356"/>
    </location>
</feature>
<feature type="signal peptide" evidence="6">
    <location>
        <begin position="1"/>
        <end position="18"/>
    </location>
</feature>
<evidence type="ECO:0000256" key="4">
    <source>
        <dbReference type="ARBA" id="ARBA00023180"/>
    </source>
</evidence>
<dbReference type="GO" id="GO:0005615">
    <property type="term" value="C:extracellular space"/>
    <property type="evidence" value="ECO:0007669"/>
    <property type="project" value="TreeGrafter"/>
</dbReference>
<dbReference type="OMA" id="FCDCDLQ"/>
<keyword evidence="4" id="KW-0325">Glycoprotein</keyword>
<protein>
    <recommendedName>
        <fullName evidence="7">LRRNT domain-containing protein</fullName>
    </recommendedName>
</protein>
<evidence type="ECO:0000256" key="3">
    <source>
        <dbReference type="ARBA" id="ARBA00022737"/>
    </source>
</evidence>
<keyword evidence="5" id="KW-0472">Membrane</keyword>
<evidence type="ECO:0000256" key="2">
    <source>
        <dbReference type="ARBA" id="ARBA00022729"/>
    </source>
</evidence>
<dbReference type="InterPro" id="IPR032675">
    <property type="entry name" value="LRR_dom_sf"/>
</dbReference>
<keyword evidence="5" id="KW-1133">Transmembrane helix</keyword>
<dbReference type="FunFam" id="3.80.10.10:FF:000770">
    <property type="entry name" value="Uncharacterized protein"/>
    <property type="match status" value="1"/>
</dbReference>
<dbReference type="InterPro" id="IPR050328">
    <property type="entry name" value="Dev_Immune_Receptor"/>
</dbReference>
<comment type="caution">
    <text evidence="8">The sequence shown here is derived from an EMBL/GenBank/DDBJ whole genome shotgun (WGS) entry which is preliminary data.</text>
</comment>
<reference evidence="8 9" key="1">
    <citation type="journal article" date="2018" name="Nat. Ecol. Evol.">
        <title>Shark genomes provide insights into elasmobranch evolution and the origin of vertebrates.</title>
        <authorList>
            <person name="Hara Y"/>
            <person name="Yamaguchi K"/>
            <person name="Onimaru K"/>
            <person name="Kadota M"/>
            <person name="Koyanagi M"/>
            <person name="Keeley SD"/>
            <person name="Tatsumi K"/>
            <person name="Tanaka K"/>
            <person name="Motone F"/>
            <person name="Kageyama Y"/>
            <person name="Nozu R"/>
            <person name="Adachi N"/>
            <person name="Nishimura O"/>
            <person name="Nakagawa R"/>
            <person name="Tanegashima C"/>
            <person name="Kiyatake I"/>
            <person name="Matsumoto R"/>
            <person name="Murakumo K"/>
            <person name="Nishida K"/>
            <person name="Terakita A"/>
            <person name="Kuratani S"/>
            <person name="Sato K"/>
            <person name="Hyodo S Kuraku.S."/>
        </authorList>
    </citation>
    <scope>NUCLEOTIDE SEQUENCE [LARGE SCALE GENOMIC DNA]</scope>
</reference>
<accession>A0A401P518</accession>
<evidence type="ECO:0000259" key="7">
    <source>
        <dbReference type="SMART" id="SM00013"/>
    </source>
</evidence>
<dbReference type="InterPro" id="IPR001611">
    <property type="entry name" value="Leu-rich_rpt"/>
</dbReference>
<keyword evidence="3" id="KW-0677">Repeat</keyword>
<dbReference type="SMART" id="SM00369">
    <property type="entry name" value="LRR_TYP"/>
    <property type="match status" value="7"/>
</dbReference>
<evidence type="ECO:0000313" key="9">
    <source>
        <dbReference type="Proteomes" id="UP000288216"/>
    </source>
</evidence>
<dbReference type="Pfam" id="PF13855">
    <property type="entry name" value="LRR_8"/>
    <property type="match status" value="2"/>
</dbReference>
<dbReference type="EMBL" id="BFAA01008508">
    <property type="protein sequence ID" value="GCB68241.1"/>
    <property type="molecule type" value="Genomic_DNA"/>
</dbReference>
<keyword evidence="9" id="KW-1185">Reference proteome</keyword>
<dbReference type="Proteomes" id="UP000288216">
    <property type="component" value="Unassembled WGS sequence"/>
</dbReference>
<name>A0A401P518_SCYTO</name>
<dbReference type="AlphaFoldDB" id="A0A401P518"/>
<evidence type="ECO:0000313" key="8">
    <source>
        <dbReference type="EMBL" id="GCB68241.1"/>
    </source>
</evidence>
<evidence type="ECO:0000256" key="1">
    <source>
        <dbReference type="ARBA" id="ARBA00022614"/>
    </source>
</evidence>
<dbReference type="SMART" id="SM00013">
    <property type="entry name" value="LRRNT"/>
    <property type="match status" value="1"/>
</dbReference>
<dbReference type="InterPro" id="IPR000372">
    <property type="entry name" value="LRRNT"/>
</dbReference>
<dbReference type="PANTHER" id="PTHR24373">
    <property type="entry name" value="SLIT RELATED LEUCINE-RICH REPEAT NEURONAL PROTEIN"/>
    <property type="match status" value="1"/>
</dbReference>
<dbReference type="SUPFAM" id="SSF52058">
    <property type="entry name" value="L domain-like"/>
    <property type="match status" value="1"/>
</dbReference>
<dbReference type="PROSITE" id="PS51450">
    <property type="entry name" value="LRR"/>
    <property type="match status" value="2"/>
</dbReference>
<dbReference type="PANTHER" id="PTHR24373:SF370">
    <property type="entry name" value="FISH-LIPS, ISOFORM E"/>
    <property type="match status" value="1"/>
</dbReference>
<dbReference type="Pfam" id="PF00560">
    <property type="entry name" value="LRR_1"/>
    <property type="match status" value="1"/>
</dbReference>
<organism evidence="8 9">
    <name type="scientific">Scyliorhinus torazame</name>
    <name type="common">Cloudy catshark</name>
    <name type="synonym">Catulus torazame</name>
    <dbReference type="NCBI Taxonomy" id="75743"/>
    <lineage>
        <taxon>Eukaryota</taxon>
        <taxon>Metazoa</taxon>
        <taxon>Chordata</taxon>
        <taxon>Craniata</taxon>
        <taxon>Vertebrata</taxon>
        <taxon>Chondrichthyes</taxon>
        <taxon>Elasmobranchii</taxon>
        <taxon>Galeomorphii</taxon>
        <taxon>Galeoidea</taxon>
        <taxon>Carcharhiniformes</taxon>
        <taxon>Scyliorhinidae</taxon>
        <taxon>Scyliorhinus</taxon>
    </lineage>
</organism>
<gene>
    <name evidence="8" type="ORF">scyTo_0015203</name>
</gene>
<sequence length="356" mass="40292">MVLPAALLLVFQFSVASSTSETWSLCPRGCDCREGIKYVNCSAASLQQIPTDFPTDTEQLDLSKNNLTILPANAFPSLWRINILLISSSNVKRVEGGAFDLLENLWRLDLQRNDIRDLGHRFSIGLSFLNELLLSDNHLEKLNSFMFQNLDNVQKLNLNNNQISEMSSGAFRSMTRLRQLHLQNNQIDNLTNGVFFMLQNLEVLNLQGNQIKEIDTGVFTSLTSLTLLDLSKNGLERIKFKTFLGIQTWGTHILLSENNWTCDCELQRVFGKLHSVQRLIVDDYENVICLEPPALRDLPLASVDTQLCIAETVTVLVITVTVFITVVAAIVMAERNRKKRTGKHWSEESEDFDSQN</sequence>
<dbReference type="InterPro" id="IPR003591">
    <property type="entry name" value="Leu-rich_rpt_typical-subtyp"/>
</dbReference>
<proteinExistence type="predicted"/>
<feature type="domain" description="LRRNT" evidence="7">
    <location>
        <begin position="25"/>
        <end position="59"/>
    </location>
</feature>
<dbReference type="STRING" id="75743.A0A401P518"/>
<keyword evidence="1" id="KW-0433">Leucine-rich repeat</keyword>
<keyword evidence="5" id="KW-0812">Transmembrane</keyword>
<dbReference type="Gene3D" id="3.80.10.10">
    <property type="entry name" value="Ribonuclease Inhibitor"/>
    <property type="match status" value="2"/>
</dbReference>
<keyword evidence="2 6" id="KW-0732">Signal</keyword>